<sequence length="248" mass="27751">MQTTTSDLGAFDECIETVEKDDLGAEKVRGQYCNLHVNVGNDTSVMQKLLPGFRHSHWRVLTRKGRVKTRKEGSVDLPQQETPLGRWFGRLIQPAGLDAPGHTREERGKAVRKGMRPCLASATRPDPVTPHGRLELGLDRDRTVYDTLNYSYVLPFYHGVCFFTGCITLLLSQRYQNQRVSAGEERADTYDASIETNRDCGLVVDASQGSSLEEEAVFAARGSQPFCRCLRLLDIVIYVTEALVEDVV</sequence>
<evidence type="ECO:0000313" key="1">
    <source>
        <dbReference type="EMBL" id="KAG0435531.1"/>
    </source>
</evidence>
<organism evidence="1 2">
    <name type="scientific">Ixodes persulcatus</name>
    <name type="common">Taiga tick</name>
    <dbReference type="NCBI Taxonomy" id="34615"/>
    <lineage>
        <taxon>Eukaryota</taxon>
        <taxon>Metazoa</taxon>
        <taxon>Ecdysozoa</taxon>
        <taxon>Arthropoda</taxon>
        <taxon>Chelicerata</taxon>
        <taxon>Arachnida</taxon>
        <taxon>Acari</taxon>
        <taxon>Parasitiformes</taxon>
        <taxon>Ixodida</taxon>
        <taxon>Ixodoidea</taxon>
        <taxon>Ixodidae</taxon>
        <taxon>Ixodinae</taxon>
        <taxon>Ixodes</taxon>
    </lineage>
</organism>
<protein>
    <submittedName>
        <fullName evidence="1">Uncharacterized protein</fullName>
    </submittedName>
</protein>
<evidence type="ECO:0000313" key="2">
    <source>
        <dbReference type="Proteomes" id="UP000805193"/>
    </source>
</evidence>
<reference evidence="1 2" key="1">
    <citation type="journal article" date="2020" name="Cell">
        <title>Large-Scale Comparative Analyses of Tick Genomes Elucidate Their Genetic Diversity and Vector Capacities.</title>
        <authorList>
            <consortium name="Tick Genome and Microbiome Consortium (TIGMIC)"/>
            <person name="Jia N."/>
            <person name="Wang J."/>
            <person name="Shi W."/>
            <person name="Du L."/>
            <person name="Sun Y."/>
            <person name="Zhan W."/>
            <person name="Jiang J.F."/>
            <person name="Wang Q."/>
            <person name="Zhang B."/>
            <person name="Ji P."/>
            <person name="Bell-Sakyi L."/>
            <person name="Cui X.M."/>
            <person name="Yuan T.T."/>
            <person name="Jiang B.G."/>
            <person name="Yang W.F."/>
            <person name="Lam T.T."/>
            <person name="Chang Q.C."/>
            <person name="Ding S.J."/>
            <person name="Wang X.J."/>
            <person name="Zhu J.G."/>
            <person name="Ruan X.D."/>
            <person name="Zhao L."/>
            <person name="Wei J.T."/>
            <person name="Ye R.Z."/>
            <person name="Que T.C."/>
            <person name="Du C.H."/>
            <person name="Zhou Y.H."/>
            <person name="Cheng J.X."/>
            <person name="Dai P.F."/>
            <person name="Guo W.B."/>
            <person name="Han X.H."/>
            <person name="Huang E.J."/>
            <person name="Li L.F."/>
            <person name="Wei W."/>
            <person name="Gao Y.C."/>
            <person name="Liu J.Z."/>
            <person name="Shao H.Z."/>
            <person name="Wang X."/>
            <person name="Wang C.C."/>
            <person name="Yang T.C."/>
            <person name="Huo Q.B."/>
            <person name="Li W."/>
            <person name="Chen H.Y."/>
            <person name="Chen S.E."/>
            <person name="Zhou L.G."/>
            <person name="Ni X.B."/>
            <person name="Tian J.H."/>
            <person name="Sheng Y."/>
            <person name="Liu T."/>
            <person name="Pan Y.S."/>
            <person name="Xia L.Y."/>
            <person name="Li J."/>
            <person name="Zhao F."/>
            <person name="Cao W.C."/>
        </authorList>
    </citation>
    <scope>NUCLEOTIDE SEQUENCE [LARGE SCALE GENOMIC DNA]</scope>
    <source>
        <strain evidence="1">Iper-2018</strain>
    </source>
</reference>
<accession>A0AC60QKS2</accession>
<dbReference type="Proteomes" id="UP000805193">
    <property type="component" value="Unassembled WGS sequence"/>
</dbReference>
<comment type="caution">
    <text evidence="1">The sequence shown here is derived from an EMBL/GenBank/DDBJ whole genome shotgun (WGS) entry which is preliminary data.</text>
</comment>
<dbReference type="EMBL" id="JABSTQ010007566">
    <property type="protein sequence ID" value="KAG0435531.1"/>
    <property type="molecule type" value="Genomic_DNA"/>
</dbReference>
<keyword evidence="2" id="KW-1185">Reference proteome</keyword>
<proteinExistence type="predicted"/>
<gene>
    <name evidence="1" type="ORF">HPB47_018434</name>
</gene>
<name>A0AC60QKS2_IXOPE</name>